<gene>
    <name evidence="7" type="ORF">GN277_25855</name>
</gene>
<dbReference type="EMBL" id="WUQX01000001">
    <property type="protein sequence ID" value="MXP78639.1"/>
    <property type="molecule type" value="Genomic_DNA"/>
</dbReference>
<feature type="transmembrane region" description="Helical" evidence="4">
    <location>
        <begin position="153"/>
        <end position="176"/>
    </location>
</feature>
<feature type="transmembrane region" description="Helical" evidence="4">
    <location>
        <begin position="85"/>
        <end position="112"/>
    </location>
</feature>
<feature type="transmembrane region" description="Helical" evidence="4">
    <location>
        <begin position="188"/>
        <end position="208"/>
    </location>
</feature>
<accession>A0A7X3SLH1</accession>
<keyword evidence="8" id="KW-1185">Reference proteome</keyword>
<evidence type="ECO:0000313" key="7">
    <source>
        <dbReference type="EMBL" id="MXP78639.1"/>
    </source>
</evidence>
<evidence type="ECO:0000256" key="4">
    <source>
        <dbReference type="SAM" id="Phobius"/>
    </source>
</evidence>
<feature type="domain" description="SpoOB alpha-helical" evidence="6">
    <location>
        <begin position="244"/>
        <end position="280"/>
    </location>
</feature>
<evidence type="ECO:0000256" key="1">
    <source>
        <dbReference type="ARBA" id="ARBA00022553"/>
    </source>
</evidence>
<feature type="transmembrane region" description="Helical" evidence="4">
    <location>
        <begin position="6"/>
        <end position="25"/>
    </location>
</feature>
<reference evidence="7 8" key="1">
    <citation type="submission" date="2019-12" db="EMBL/GenBank/DDBJ databases">
        <title>Sporaefaciens musculi gen. nov., sp. nov., a novel bacterium isolated from the caecum of an obese mouse.</title>
        <authorList>
            <person name="Rasmussen T.S."/>
            <person name="Streidl T."/>
            <person name="Hitch T.C.A."/>
            <person name="Wortmann E."/>
            <person name="Deptula P."/>
            <person name="Hansen M."/>
            <person name="Nielsen D.S."/>
            <person name="Clavel T."/>
            <person name="Vogensen F.K."/>
        </authorList>
    </citation>
    <scope>NUCLEOTIDE SEQUENCE [LARGE SCALE GENOMIC DNA]</scope>
    <source>
        <strain evidence="7 8">WCA-9-b2</strain>
    </source>
</reference>
<dbReference type="SUPFAM" id="SSF55890">
    <property type="entry name" value="Sporulation response regulatory protein Spo0B"/>
    <property type="match status" value="1"/>
</dbReference>
<name>A0A7X3SLH1_9FIRM</name>
<keyword evidence="4" id="KW-1133">Transmembrane helix</keyword>
<dbReference type="CDD" id="cd16935">
    <property type="entry name" value="HATPase_AgrC-ComD-like"/>
    <property type="match status" value="1"/>
</dbReference>
<evidence type="ECO:0000313" key="8">
    <source>
        <dbReference type="Proteomes" id="UP000460412"/>
    </source>
</evidence>
<keyword evidence="4" id="KW-0472">Membrane</keyword>
<organism evidence="7 8">
    <name type="scientific">Sporofaciens musculi</name>
    <dbReference type="NCBI Taxonomy" id="2681861"/>
    <lineage>
        <taxon>Bacteria</taxon>
        <taxon>Bacillati</taxon>
        <taxon>Bacillota</taxon>
        <taxon>Clostridia</taxon>
        <taxon>Lachnospirales</taxon>
        <taxon>Lachnospiraceae</taxon>
        <taxon>Sporofaciens</taxon>
    </lineage>
</organism>
<dbReference type="AlphaFoldDB" id="A0A7X3SLH1"/>
<dbReference type="GO" id="GO:0000155">
    <property type="term" value="F:phosphorelay sensor kinase activity"/>
    <property type="evidence" value="ECO:0007669"/>
    <property type="project" value="InterPro"/>
</dbReference>
<dbReference type="InterPro" id="IPR039506">
    <property type="entry name" value="SPOB_a"/>
</dbReference>
<comment type="caution">
    <text evidence="7">The sequence shown here is derived from an EMBL/GenBank/DDBJ whole genome shotgun (WGS) entry which is preliminary data.</text>
</comment>
<dbReference type="PANTHER" id="PTHR40448:SF1">
    <property type="entry name" value="TWO-COMPONENT SENSOR HISTIDINE KINASE"/>
    <property type="match status" value="1"/>
</dbReference>
<dbReference type="Pfam" id="PF14501">
    <property type="entry name" value="HATPase_c_5"/>
    <property type="match status" value="1"/>
</dbReference>
<evidence type="ECO:0000256" key="3">
    <source>
        <dbReference type="ARBA" id="ARBA00022777"/>
    </source>
</evidence>
<dbReference type="GO" id="GO:0042802">
    <property type="term" value="F:identical protein binding"/>
    <property type="evidence" value="ECO:0007669"/>
    <property type="project" value="TreeGrafter"/>
</dbReference>
<dbReference type="Proteomes" id="UP000460412">
    <property type="component" value="Unassembled WGS sequence"/>
</dbReference>
<dbReference type="Gene3D" id="3.30.565.10">
    <property type="entry name" value="Histidine kinase-like ATPase, C-terminal domain"/>
    <property type="match status" value="1"/>
</dbReference>
<proteinExistence type="predicted"/>
<keyword evidence="4" id="KW-0812">Transmembrane</keyword>
<feature type="domain" description="Sensor histidine kinase NatK-like C-terminal" evidence="5">
    <location>
        <begin position="329"/>
        <end position="416"/>
    </location>
</feature>
<feature type="transmembrane region" description="Helical" evidence="4">
    <location>
        <begin position="119"/>
        <end position="141"/>
    </location>
</feature>
<dbReference type="Pfam" id="PF14689">
    <property type="entry name" value="SPOB_a"/>
    <property type="match status" value="1"/>
</dbReference>
<evidence type="ECO:0000259" key="5">
    <source>
        <dbReference type="Pfam" id="PF14501"/>
    </source>
</evidence>
<dbReference type="RefSeq" id="WP_159755507.1">
    <property type="nucleotide sequence ID" value="NZ_WUQX01000001.1"/>
</dbReference>
<evidence type="ECO:0000259" key="6">
    <source>
        <dbReference type="Pfam" id="PF14689"/>
    </source>
</evidence>
<keyword evidence="1" id="KW-0597">Phosphoprotein</keyword>
<dbReference type="InterPro" id="IPR032834">
    <property type="entry name" value="NatK-like_C"/>
</dbReference>
<feature type="transmembrane region" description="Helical" evidence="4">
    <location>
        <begin position="37"/>
        <end position="57"/>
    </location>
</feature>
<evidence type="ECO:0000256" key="2">
    <source>
        <dbReference type="ARBA" id="ARBA00022679"/>
    </source>
</evidence>
<sequence length="427" mass="47784">MDWFGFLLVVVTLAGLSIVHIVFAARITGKKWKLWQLALYFFMLCLIQKISGILNFLDFVPICEEILALYVISRWTLGNPRSVSWVASFLAVYVTQLSFGIMNSVELILLLPSIRGTRLYLFIILATMITFILSACCYAFILKFLSLKEEGSYIWILLLSSLFSCAAELYIMENAYTHVVSRETGKHLLLLLLQVLGLCALCCTLYAYGRACSELKTRLELASLSQAAQAQKTYIAQAQMRYGKTRAFRHDIKNHLSVLHSLMNTGQIERAKDYLEKLENKTAALSFPYQTGNPVVDVLLGEKMELAEVKGIQTAVSVILPKTCGIDDFDLCVIFANALDNALEACIATSDIEKRITVRGERQGDYYMLEFDNTCVIGTTAAIGTGLSNIRAVAEKYHGAMLTESDGQWFRLNVLLNLSGMHFNTSK</sequence>
<keyword evidence="2" id="KW-0808">Transferase</keyword>
<dbReference type="InterPro" id="IPR016120">
    <property type="entry name" value="Sig_transdc_His_kin_SpoOB"/>
</dbReference>
<dbReference type="Gene3D" id="1.10.287.130">
    <property type="match status" value="1"/>
</dbReference>
<dbReference type="PANTHER" id="PTHR40448">
    <property type="entry name" value="TWO-COMPONENT SENSOR HISTIDINE KINASE"/>
    <property type="match status" value="1"/>
</dbReference>
<protein>
    <submittedName>
        <fullName evidence="7">GHKL domain-containing protein</fullName>
    </submittedName>
</protein>
<dbReference type="SUPFAM" id="SSF55874">
    <property type="entry name" value="ATPase domain of HSP90 chaperone/DNA topoisomerase II/histidine kinase"/>
    <property type="match status" value="1"/>
</dbReference>
<dbReference type="InterPro" id="IPR036890">
    <property type="entry name" value="HATPase_C_sf"/>
</dbReference>
<keyword evidence="3" id="KW-0418">Kinase</keyword>